<feature type="compositionally biased region" description="Acidic residues" evidence="1">
    <location>
        <begin position="51"/>
        <end position="61"/>
    </location>
</feature>
<accession>A0A7N2L136</accession>
<feature type="compositionally biased region" description="Gly residues" evidence="1">
    <location>
        <begin position="34"/>
        <end position="48"/>
    </location>
</feature>
<evidence type="ECO:0000256" key="1">
    <source>
        <dbReference type="SAM" id="MobiDB-lite"/>
    </source>
</evidence>
<sequence length="156" mass="16377">MLDLVRELNRVALENTCATLSEASTQATGHGRRGGGFGGRGHAGGCGGGREDEDELDDEALEGNWDMYMDGASAEHTSHAQVGPRSPLPTRPSPSLLSGSAHEGGCIFAPTPSLPTPPVVQAEPTQEPSLPNPDESAAQIEQMRNENIEVAKITLH</sequence>
<dbReference type="Proteomes" id="UP000594261">
    <property type="component" value="Chromosome 2"/>
</dbReference>
<evidence type="ECO:0000313" key="3">
    <source>
        <dbReference type="Proteomes" id="UP000594261"/>
    </source>
</evidence>
<proteinExistence type="predicted"/>
<dbReference type="Gramene" id="QL02p089351:mrna">
    <property type="protein sequence ID" value="QL02p089351:mrna"/>
    <property type="gene ID" value="QL02p089351"/>
</dbReference>
<dbReference type="InParanoid" id="A0A7N2L136"/>
<reference evidence="2" key="2">
    <citation type="submission" date="2021-01" db="UniProtKB">
        <authorList>
            <consortium name="EnsemblPlants"/>
        </authorList>
    </citation>
    <scope>IDENTIFICATION</scope>
</reference>
<dbReference type="EnsemblPlants" id="QL02p089351:mrna">
    <property type="protein sequence ID" value="QL02p089351:mrna"/>
    <property type="gene ID" value="QL02p089351"/>
</dbReference>
<dbReference type="AlphaFoldDB" id="A0A7N2L136"/>
<reference evidence="3" key="1">
    <citation type="journal article" date="2016" name="G3 (Bethesda)">
        <title>First Draft Assembly and Annotation of the Genome of a California Endemic Oak Quercus lobata Nee (Fagaceae).</title>
        <authorList>
            <person name="Sork V.L."/>
            <person name="Fitz-Gibbon S.T."/>
            <person name="Puiu D."/>
            <person name="Crepeau M."/>
            <person name="Gugger P.F."/>
            <person name="Sherman R."/>
            <person name="Stevens K."/>
            <person name="Langley C.H."/>
            <person name="Pellegrini M."/>
            <person name="Salzberg S.L."/>
        </authorList>
    </citation>
    <scope>NUCLEOTIDE SEQUENCE [LARGE SCALE GENOMIC DNA]</scope>
    <source>
        <strain evidence="3">cv. SW786</strain>
    </source>
</reference>
<protein>
    <submittedName>
        <fullName evidence="2">Uncharacterized protein</fullName>
    </submittedName>
</protein>
<keyword evidence="3" id="KW-1185">Reference proteome</keyword>
<evidence type="ECO:0000313" key="2">
    <source>
        <dbReference type="EnsemblPlants" id="QL02p089351:mrna"/>
    </source>
</evidence>
<feature type="region of interest" description="Disordered" evidence="1">
    <location>
        <begin position="23"/>
        <end position="137"/>
    </location>
</feature>
<name>A0A7N2L136_QUELO</name>
<organism evidence="2 3">
    <name type="scientific">Quercus lobata</name>
    <name type="common">Valley oak</name>
    <dbReference type="NCBI Taxonomy" id="97700"/>
    <lineage>
        <taxon>Eukaryota</taxon>
        <taxon>Viridiplantae</taxon>
        <taxon>Streptophyta</taxon>
        <taxon>Embryophyta</taxon>
        <taxon>Tracheophyta</taxon>
        <taxon>Spermatophyta</taxon>
        <taxon>Magnoliopsida</taxon>
        <taxon>eudicotyledons</taxon>
        <taxon>Gunneridae</taxon>
        <taxon>Pentapetalae</taxon>
        <taxon>rosids</taxon>
        <taxon>fabids</taxon>
        <taxon>Fagales</taxon>
        <taxon>Fagaceae</taxon>
        <taxon>Quercus</taxon>
    </lineage>
</organism>